<dbReference type="InterPro" id="IPR051555">
    <property type="entry name" value="FDH_Electron_Transfer_Unit"/>
</dbReference>
<keyword evidence="2" id="KW-0004">4Fe-4S</keyword>
<evidence type="ECO:0000259" key="7">
    <source>
        <dbReference type="PROSITE" id="PS51379"/>
    </source>
</evidence>
<dbReference type="GO" id="GO:0051539">
    <property type="term" value="F:4 iron, 4 sulfur cluster binding"/>
    <property type="evidence" value="ECO:0007669"/>
    <property type="project" value="UniProtKB-KW"/>
</dbReference>
<dbReference type="Gene3D" id="3.30.70.20">
    <property type="match status" value="2"/>
</dbReference>
<dbReference type="Pfam" id="PF13247">
    <property type="entry name" value="Fer4_11"/>
    <property type="match status" value="1"/>
</dbReference>
<evidence type="ECO:0000313" key="8">
    <source>
        <dbReference type="EMBL" id="SHE60508.1"/>
    </source>
</evidence>
<dbReference type="AlphaFoldDB" id="A0A1M4UUZ2"/>
<keyword evidence="6" id="KW-0411">Iron-sulfur</keyword>
<keyword evidence="4" id="KW-0677">Repeat</keyword>
<gene>
    <name evidence="8" type="ORF">SAMN02745218_00577</name>
</gene>
<dbReference type="GO" id="GO:0030313">
    <property type="term" value="C:cell envelope"/>
    <property type="evidence" value="ECO:0007669"/>
    <property type="project" value="UniProtKB-SubCell"/>
</dbReference>
<dbReference type="InterPro" id="IPR019546">
    <property type="entry name" value="TAT_signal_bac_arc"/>
</dbReference>
<name>A0A1M4UUZ2_9FIRM</name>
<comment type="subcellular location">
    <subcellularLocation>
        <location evidence="1">Cell envelope</location>
    </subcellularLocation>
</comment>
<dbReference type="EMBL" id="FQUW01000007">
    <property type="protein sequence ID" value="SHE60508.1"/>
    <property type="molecule type" value="Genomic_DNA"/>
</dbReference>
<dbReference type="OrthoDB" id="9810688at2"/>
<proteinExistence type="predicted"/>
<keyword evidence="9" id="KW-1185">Reference proteome</keyword>
<dbReference type="NCBIfam" id="TIGR01409">
    <property type="entry name" value="TAT_signal_seq"/>
    <property type="match status" value="1"/>
</dbReference>
<keyword evidence="3" id="KW-0479">Metal-binding</keyword>
<keyword evidence="5" id="KW-0408">Iron</keyword>
<evidence type="ECO:0000256" key="1">
    <source>
        <dbReference type="ARBA" id="ARBA00004196"/>
    </source>
</evidence>
<evidence type="ECO:0000256" key="2">
    <source>
        <dbReference type="ARBA" id="ARBA00022485"/>
    </source>
</evidence>
<organism evidence="8 9">
    <name type="scientific">Desulfofundulus australicus DSM 11792</name>
    <dbReference type="NCBI Taxonomy" id="1121425"/>
    <lineage>
        <taxon>Bacteria</taxon>
        <taxon>Bacillati</taxon>
        <taxon>Bacillota</taxon>
        <taxon>Clostridia</taxon>
        <taxon>Eubacteriales</taxon>
        <taxon>Peptococcaceae</taxon>
        <taxon>Desulfofundulus</taxon>
    </lineage>
</organism>
<dbReference type="PROSITE" id="PS51318">
    <property type="entry name" value="TAT"/>
    <property type="match status" value="1"/>
</dbReference>
<evidence type="ECO:0000256" key="5">
    <source>
        <dbReference type="ARBA" id="ARBA00023004"/>
    </source>
</evidence>
<dbReference type="InterPro" id="IPR017896">
    <property type="entry name" value="4Fe4S_Fe-S-bd"/>
</dbReference>
<evidence type="ECO:0000313" key="9">
    <source>
        <dbReference type="Proteomes" id="UP000184196"/>
    </source>
</evidence>
<evidence type="ECO:0000256" key="6">
    <source>
        <dbReference type="ARBA" id="ARBA00023014"/>
    </source>
</evidence>
<dbReference type="Proteomes" id="UP000184196">
    <property type="component" value="Unassembled WGS sequence"/>
</dbReference>
<dbReference type="GO" id="GO:0046872">
    <property type="term" value="F:metal ion binding"/>
    <property type="evidence" value="ECO:0007669"/>
    <property type="project" value="UniProtKB-KW"/>
</dbReference>
<protein>
    <submittedName>
        <fullName evidence="8">Tat (Twin-arginine translocation) pathway signal sequence</fullName>
    </submittedName>
</protein>
<dbReference type="SUPFAM" id="SSF54862">
    <property type="entry name" value="4Fe-4S ferredoxins"/>
    <property type="match status" value="1"/>
</dbReference>
<accession>A0A1M4UUZ2</accession>
<dbReference type="PROSITE" id="PS51379">
    <property type="entry name" value="4FE4S_FER_2"/>
    <property type="match status" value="1"/>
</dbReference>
<reference evidence="9" key="1">
    <citation type="submission" date="2016-11" db="EMBL/GenBank/DDBJ databases">
        <authorList>
            <person name="Varghese N."/>
            <person name="Submissions S."/>
        </authorList>
    </citation>
    <scope>NUCLEOTIDE SEQUENCE [LARGE SCALE GENOMIC DNA]</scope>
    <source>
        <strain evidence="9">DSM 11792</strain>
    </source>
</reference>
<evidence type="ECO:0000256" key="3">
    <source>
        <dbReference type="ARBA" id="ARBA00022723"/>
    </source>
</evidence>
<evidence type="ECO:0000256" key="4">
    <source>
        <dbReference type="ARBA" id="ARBA00022737"/>
    </source>
</evidence>
<dbReference type="PANTHER" id="PTHR43545">
    <property type="entry name" value="FORMATE DEHYDROGENASE, NITRATE-INDUCIBLE, IRON-SULFUR SUBUNIT"/>
    <property type="match status" value="1"/>
</dbReference>
<dbReference type="InterPro" id="IPR006311">
    <property type="entry name" value="TAT_signal"/>
</dbReference>
<feature type="domain" description="4Fe-4S ferredoxin-type" evidence="7">
    <location>
        <begin position="151"/>
        <end position="180"/>
    </location>
</feature>
<dbReference type="RefSeq" id="WP_073163055.1">
    <property type="nucleotide sequence ID" value="NZ_FQUW01000007.1"/>
</dbReference>
<dbReference type="PANTHER" id="PTHR43545:SF4">
    <property type="entry name" value="IRON-SULFUR PROTEIN"/>
    <property type="match status" value="1"/>
</dbReference>
<sequence length="336" mass="36711">MPLLSRRDFIKRTLAAGVASGLVLFGLEKTAGGAAITPRGTFYDLTKCDGCKGLKVPRCVSACREENSFKFPKPAEHIEYYWPHKKKEDWRDKKDLTARLTPYNWTFVQHVQVKQDGRAVDVFIPRRCMHCDNPPCANLCPFGAQGKTSEGPVIINPNLCLGGAKCRDVCPWGIPARQAGVGLYMKLAPRYVGGGVMYKCDLCYHRVKEGKIPACVEACPRGAIAFGDKEEMREQAWKRAREIGGYIYGDKENGGTSTFYVSPVSFAKIHEQLMMQKNRQPNPEAPGFPAMPEGVGNFLDSVNGIAGALLAAPLAGAFAAGYAAYRTIKGGEDHGG</sequence>